<dbReference type="Gene3D" id="2.40.110.10">
    <property type="entry name" value="Butyryl-CoA Dehydrogenase, subunit A, domain 2"/>
    <property type="match status" value="1"/>
</dbReference>
<dbReference type="InterPro" id="IPR045008">
    <property type="entry name" value="ACX4-like"/>
</dbReference>
<evidence type="ECO:0000259" key="8">
    <source>
        <dbReference type="Pfam" id="PF02771"/>
    </source>
</evidence>
<dbReference type="InterPro" id="IPR009075">
    <property type="entry name" value="AcylCo_DH/oxidase_C"/>
</dbReference>
<dbReference type="SUPFAM" id="SSF56645">
    <property type="entry name" value="Acyl-CoA dehydrogenase NM domain-like"/>
    <property type="match status" value="1"/>
</dbReference>
<dbReference type="RefSeq" id="WP_073419288.1">
    <property type="nucleotide sequence ID" value="NZ_FQVX01000001.1"/>
</dbReference>
<sequence>MAETERTDFYALDELLAPEELEIRDRVADWCAKEVTPRINDYWERAEFPFELVPGFAQLGIAGGTVQGYGSPGMSAVAAGLVAAELARADGSIGTFNGVHSFLAMQSIALLGSEEQRERFLPEMARMEKIGAFGLTEPRHGSDAVALETTARRDGDVFVLDGQKKWIGNGSIADYVLIWARDEDGQVGGYVVEKGTPGFTATVMTGKTALRAVWQAEITLEGARVPAENKLENCRSFKDVSTILDRTRYTVAWRALGVAMAAYELALAHCLGREQFGQPIAGYQLVQEKLATMLAEITNMQLMCWRLSSLADAGRMTAAMASLAKRHCCATARQIVADARDLFGGDGILLQHHIARHHADIEAIYTFEGTDHVQALIVGREITGLSAISGRRR</sequence>
<dbReference type="Pfam" id="PF02771">
    <property type="entry name" value="Acyl-CoA_dh_N"/>
    <property type="match status" value="1"/>
</dbReference>
<dbReference type="GO" id="GO:0003995">
    <property type="term" value="F:acyl-CoA dehydrogenase activity"/>
    <property type="evidence" value="ECO:0007669"/>
    <property type="project" value="InterPro"/>
</dbReference>
<comment type="cofactor">
    <cofactor evidence="1 5">
        <name>FAD</name>
        <dbReference type="ChEBI" id="CHEBI:57692"/>
    </cofactor>
</comment>
<proteinExistence type="inferred from homology"/>
<protein>
    <submittedName>
        <fullName evidence="9">Glutaryl-CoA dehydrogenase</fullName>
    </submittedName>
</protein>
<dbReference type="Pfam" id="PF00441">
    <property type="entry name" value="Acyl-CoA_dh_1"/>
    <property type="match status" value="1"/>
</dbReference>
<dbReference type="Gene3D" id="1.10.540.10">
    <property type="entry name" value="Acyl-CoA dehydrogenase/oxidase, N-terminal domain"/>
    <property type="match status" value="1"/>
</dbReference>
<dbReference type="AlphaFoldDB" id="A0A1M5FVY0"/>
<organism evidence="9 10">
    <name type="scientific">Geodermatophilus nigrescens</name>
    <dbReference type="NCBI Taxonomy" id="1070870"/>
    <lineage>
        <taxon>Bacteria</taxon>
        <taxon>Bacillati</taxon>
        <taxon>Actinomycetota</taxon>
        <taxon>Actinomycetes</taxon>
        <taxon>Geodermatophilales</taxon>
        <taxon>Geodermatophilaceae</taxon>
        <taxon>Geodermatophilus</taxon>
    </lineage>
</organism>
<keyword evidence="4 5" id="KW-0274">FAD</keyword>
<dbReference type="PANTHER" id="PTHR43188">
    <property type="entry name" value="ACYL-COENZYME A OXIDASE"/>
    <property type="match status" value="1"/>
</dbReference>
<evidence type="ECO:0000256" key="1">
    <source>
        <dbReference type="ARBA" id="ARBA00001974"/>
    </source>
</evidence>
<keyword evidence="3 5" id="KW-0285">Flavoprotein</keyword>
<evidence type="ECO:0000313" key="10">
    <source>
        <dbReference type="Proteomes" id="UP000184471"/>
    </source>
</evidence>
<dbReference type="InterPro" id="IPR036250">
    <property type="entry name" value="AcylCo_DH-like_C"/>
</dbReference>
<dbReference type="EMBL" id="FQVX01000001">
    <property type="protein sequence ID" value="SHF95658.1"/>
    <property type="molecule type" value="Genomic_DNA"/>
</dbReference>
<keyword evidence="10" id="KW-1185">Reference proteome</keyword>
<gene>
    <name evidence="9" type="ORF">SAMN05444351_1426</name>
</gene>
<dbReference type="InterPro" id="IPR037069">
    <property type="entry name" value="AcylCoA_DH/ox_N_sf"/>
</dbReference>
<dbReference type="Proteomes" id="UP000184471">
    <property type="component" value="Unassembled WGS sequence"/>
</dbReference>
<reference evidence="9 10" key="1">
    <citation type="submission" date="2016-11" db="EMBL/GenBank/DDBJ databases">
        <authorList>
            <person name="Jaros S."/>
            <person name="Januszkiewicz K."/>
            <person name="Wedrychowicz H."/>
        </authorList>
    </citation>
    <scope>NUCLEOTIDE SEQUENCE [LARGE SCALE GENOMIC DNA]</scope>
    <source>
        <strain evidence="9 10">DSM 45408</strain>
    </source>
</reference>
<dbReference type="PANTHER" id="PTHR43188:SF1">
    <property type="entry name" value="ACYL-COA DEHYDROGENASE"/>
    <property type="match status" value="1"/>
</dbReference>
<dbReference type="GO" id="GO:0050660">
    <property type="term" value="F:flavin adenine dinucleotide binding"/>
    <property type="evidence" value="ECO:0007669"/>
    <property type="project" value="InterPro"/>
</dbReference>
<dbReference type="STRING" id="1070870.SAMN05444351_1426"/>
<dbReference type="InterPro" id="IPR013786">
    <property type="entry name" value="AcylCoA_DH/ox_N"/>
</dbReference>
<feature type="domain" description="Acyl-CoA dehydrogenase/oxidase N-terminal" evidence="8">
    <location>
        <begin position="18"/>
        <end position="128"/>
    </location>
</feature>
<evidence type="ECO:0000256" key="2">
    <source>
        <dbReference type="ARBA" id="ARBA00009347"/>
    </source>
</evidence>
<keyword evidence="5" id="KW-0560">Oxidoreductase</keyword>
<name>A0A1M5FVY0_9ACTN</name>
<evidence type="ECO:0000256" key="3">
    <source>
        <dbReference type="ARBA" id="ARBA00022630"/>
    </source>
</evidence>
<dbReference type="Pfam" id="PF02770">
    <property type="entry name" value="Acyl-CoA_dh_M"/>
    <property type="match status" value="1"/>
</dbReference>
<comment type="similarity">
    <text evidence="2 5">Belongs to the acyl-CoA dehydrogenase family.</text>
</comment>
<accession>A0A1M5FVY0</accession>
<dbReference type="GO" id="GO:0006635">
    <property type="term" value="P:fatty acid beta-oxidation"/>
    <property type="evidence" value="ECO:0007669"/>
    <property type="project" value="InterPro"/>
</dbReference>
<dbReference type="InterPro" id="IPR009100">
    <property type="entry name" value="AcylCoA_DH/oxidase_NM_dom_sf"/>
</dbReference>
<evidence type="ECO:0000259" key="6">
    <source>
        <dbReference type="Pfam" id="PF00441"/>
    </source>
</evidence>
<dbReference type="SUPFAM" id="SSF47203">
    <property type="entry name" value="Acyl-CoA dehydrogenase C-terminal domain-like"/>
    <property type="match status" value="1"/>
</dbReference>
<dbReference type="InterPro" id="IPR006091">
    <property type="entry name" value="Acyl-CoA_Oxase/DH_mid-dom"/>
</dbReference>
<evidence type="ECO:0000259" key="7">
    <source>
        <dbReference type="Pfam" id="PF02770"/>
    </source>
</evidence>
<feature type="domain" description="Acyl-CoA oxidase/dehydrogenase middle" evidence="7">
    <location>
        <begin position="132"/>
        <end position="221"/>
    </location>
</feature>
<evidence type="ECO:0000256" key="5">
    <source>
        <dbReference type="RuleBase" id="RU362125"/>
    </source>
</evidence>
<evidence type="ECO:0000256" key="4">
    <source>
        <dbReference type="ARBA" id="ARBA00022827"/>
    </source>
</evidence>
<dbReference type="Gene3D" id="1.20.140.10">
    <property type="entry name" value="Butyryl-CoA Dehydrogenase, subunit A, domain 3"/>
    <property type="match status" value="1"/>
</dbReference>
<dbReference type="InterPro" id="IPR046373">
    <property type="entry name" value="Acyl-CoA_Oxase/DH_mid-dom_sf"/>
</dbReference>
<evidence type="ECO:0000313" key="9">
    <source>
        <dbReference type="EMBL" id="SHF95658.1"/>
    </source>
</evidence>
<dbReference type="OrthoDB" id="9770681at2"/>
<feature type="domain" description="Acyl-CoA dehydrogenase/oxidase C-terminal" evidence="6">
    <location>
        <begin position="240"/>
        <end position="382"/>
    </location>
</feature>